<name>A0A1M5PPZ2_9FLAO</name>
<feature type="chain" id="PRO_5012454751" evidence="1">
    <location>
        <begin position="19"/>
        <end position="134"/>
    </location>
</feature>
<reference evidence="3" key="1">
    <citation type="submission" date="2016-11" db="EMBL/GenBank/DDBJ databases">
        <authorList>
            <person name="Varghese N."/>
            <person name="Submissions S."/>
        </authorList>
    </citation>
    <scope>NUCLEOTIDE SEQUENCE [LARGE SCALE GENOMIC DNA]</scope>
    <source>
        <strain evidence="3">DSM 17659</strain>
    </source>
</reference>
<proteinExistence type="predicted"/>
<sequence>MKKLIVSTLLLTASFAFSQVTINVEVNGLKNNKGQVMIGIYNSEKTFLEKTFRGNVALIKNNKATATFANMPAGEYAISVFHDENSNGKLDVNFMGIPKEEYAASNGAKGFMGPPKYIDAMFKANENKMIVLKI</sequence>
<evidence type="ECO:0000313" key="2">
    <source>
        <dbReference type="EMBL" id="SHH03844.1"/>
    </source>
</evidence>
<dbReference type="AlphaFoldDB" id="A0A1M5PPZ2"/>
<dbReference type="EMBL" id="FQWF01000013">
    <property type="protein sequence ID" value="SHH03844.1"/>
    <property type="molecule type" value="Genomic_DNA"/>
</dbReference>
<dbReference type="OrthoDB" id="9788332at2"/>
<dbReference type="RefSeq" id="WP_073021460.1">
    <property type="nucleotide sequence ID" value="NZ_FQWF01000013.1"/>
</dbReference>
<dbReference type="Pfam" id="PF09912">
    <property type="entry name" value="DUF2141"/>
    <property type="match status" value="1"/>
</dbReference>
<keyword evidence="3" id="KW-1185">Reference proteome</keyword>
<dbReference type="STRING" id="229205.SAMN05444372_11365"/>
<organism evidence="2 3">
    <name type="scientific">Flavobacterium micromati</name>
    <dbReference type="NCBI Taxonomy" id="229205"/>
    <lineage>
        <taxon>Bacteria</taxon>
        <taxon>Pseudomonadati</taxon>
        <taxon>Bacteroidota</taxon>
        <taxon>Flavobacteriia</taxon>
        <taxon>Flavobacteriales</taxon>
        <taxon>Flavobacteriaceae</taxon>
        <taxon>Flavobacterium</taxon>
    </lineage>
</organism>
<evidence type="ECO:0000313" key="3">
    <source>
        <dbReference type="Proteomes" id="UP000184020"/>
    </source>
</evidence>
<evidence type="ECO:0000256" key="1">
    <source>
        <dbReference type="SAM" id="SignalP"/>
    </source>
</evidence>
<accession>A0A1M5PPZ2</accession>
<protein>
    <submittedName>
        <fullName evidence="2">Uncharacterized conserved protein, DUF2141 family</fullName>
    </submittedName>
</protein>
<keyword evidence="1" id="KW-0732">Signal</keyword>
<dbReference type="Proteomes" id="UP000184020">
    <property type="component" value="Unassembled WGS sequence"/>
</dbReference>
<gene>
    <name evidence="2" type="ORF">SAMN05444372_11365</name>
</gene>
<feature type="signal peptide" evidence="1">
    <location>
        <begin position="1"/>
        <end position="18"/>
    </location>
</feature>
<dbReference type="InterPro" id="IPR018673">
    <property type="entry name" value="DUF2141"/>
</dbReference>